<name>A0A2P8E677_9BACT</name>
<sequence length="291" mass="33689">MKNEIILYHPNEVAEHIEVRIDEDKETLWLTQDQIAQLFGRDRSVITKHLKNIFKEEELDEKVVSAFFAQTTQHGAIKGKTQTKKVKFYNLDAILSVGYRVNSKQGTQFRIWATRVLNDYLLKGYAINNRMNRLEDNFENLKSKVDQIELQINTHLIPAQGVFFDGQIFDAYELASRIIRSAKESIVLIDNYIDETTLTHVAKKGSKVKALLLTKTISKQLELDLRKANQQYGNFTAKGFNQSHDRFLIIDEKDVYHLGASLKDLGKRWFAFSKLEKTSVQNIMDSILEFI</sequence>
<evidence type="ECO:0000313" key="2">
    <source>
        <dbReference type="Proteomes" id="UP000240708"/>
    </source>
</evidence>
<dbReference type="Proteomes" id="UP000240708">
    <property type="component" value="Unassembled WGS sequence"/>
</dbReference>
<comment type="caution">
    <text evidence="1">The sequence shown here is derived from an EMBL/GenBank/DDBJ whole genome shotgun (WGS) entry which is preliminary data.</text>
</comment>
<dbReference type="AlphaFoldDB" id="A0A2P8E677"/>
<dbReference type="PANTHER" id="PTHR35810:SF1">
    <property type="entry name" value="CYTOPLASMIC PROTEIN"/>
    <property type="match status" value="1"/>
</dbReference>
<dbReference type="PANTHER" id="PTHR35810">
    <property type="entry name" value="CYTOPLASMIC PROTEIN-RELATED"/>
    <property type="match status" value="1"/>
</dbReference>
<organism evidence="1 2">
    <name type="scientific">Cecembia rubra</name>
    <dbReference type="NCBI Taxonomy" id="1485585"/>
    <lineage>
        <taxon>Bacteria</taxon>
        <taxon>Pseudomonadati</taxon>
        <taxon>Bacteroidota</taxon>
        <taxon>Cytophagia</taxon>
        <taxon>Cytophagales</taxon>
        <taxon>Cyclobacteriaceae</taxon>
        <taxon>Cecembia</taxon>
    </lineage>
</organism>
<dbReference type="EMBL" id="PYGF01000004">
    <property type="protein sequence ID" value="PSL04970.1"/>
    <property type="molecule type" value="Genomic_DNA"/>
</dbReference>
<gene>
    <name evidence="1" type="ORF">CLV48_104144</name>
</gene>
<evidence type="ECO:0000313" key="1">
    <source>
        <dbReference type="EMBL" id="PSL04970.1"/>
    </source>
</evidence>
<reference evidence="1 2" key="1">
    <citation type="submission" date="2018-03" db="EMBL/GenBank/DDBJ databases">
        <title>Genomic Encyclopedia of Archaeal and Bacterial Type Strains, Phase II (KMG-II): from individual species to whole genera.</title>
        <authorList>
            <person name="Goeker M."/>
        </authorList>
    </citation>
    <scope>NUCLEOTIDE SEQUENCE [LARGE SCALE GENOMIC DNA]</scope>
    <source>
        <strain evidence="1 2">DSM 28057</strain>
    </source>
</reference>
<accession>A0A2P8E677</accession>
<dbReference type="Pfam" id="PF13310">
    <property type="entry name" value="Virulence_RhuM"/>
    <property type="match status" value="1"/>
</dbReference>
<dbReference type="InterPro" id="IPR011204">
    <property type="entry name" value="Virulence_RhuM-like"/>
</dbReference>
<keyword evidence="2" id="KW-1185">Reference proteome</keyword>
<dbReference type="RefSeq" id="WP_170069007.1">
    <property type="nucleotide sequence ID" value="NZ_PYGF01000004.1"/>
</dbReference>
<protein>
    <submittedName>
        <fullName evidence="1">Virulence RhuM family protein</fullName>
    </submittedName>
</protein>
<proteinExistence type="predicted"/>